<dbReference type="EMBL" id="WLYX01000001">
    <property type="protein sequence ID" value="MTD32905.1"/>
    <property type="molecule type" value="Genomic_DNA"/>
</dbReference>
<keyword evidence="3" id="KW-1185">Reference proteome</keyword>
<sequence length="87" mass="9622">MKMEGLFITQMLKEMRKSTEQISPEGSIFKDKIGTDMLDLADTMVADSMASQRAFGIADMVVRQLTLPASVSANPAMPFPLNPRERS</sequence>
<accession>A0A844GEB9</accession>
<reference evidence="2 3" key="1">
    <citation type="submission" date="2019-11" db="EMBL/GenBank/DDBJ databases">
        <title>Draft genome sequence of Paludibacterium sp. dN18-1.</title>
        <authorList>
            <person name="Im W.-T."/>
        </authorList>
    </citation>
    <scope>NUCLEOTIDE SEQUENCE [LARGE SCALE GENOMIC DNA]</scope>
    <source>
        <strain evidence="3">dN 18-1</strain>
    </source>
</reference>
<evidence type="ECO:0000313" key="3">
    <source>
        <dbReference type="Proteomes" id="UP000446658"/>
    </source>
</evidence>
<dbReference type="InterPro" id="IPR019301">
    <property type="entry name" value="Flagellar_prot_FlgJ_N"/>
</dbReference>
<evidence type="ECO:0000259" key="1">
    <source>
        <dbReference type="Pfam" id="PF10135"/>
    </source>
</evidence>
<dbReference type="Proteomes" id="UP000446658">
    <property type="component" value="Unassembled WGS sequence"/>
</dbReference>
<proteinExistence type="predicted"/>
<organism evidence="2 3">
    <name type="scientific">Paludibacterium denitrificans</name>
    <dbReference type="NCBI Taxonomy" id="2675226"/>
    <lineage>
        <taxon>Bacteria</taxon>
        <taxon>Pseudomonadati</taxon>
        <taxon>Pseudomonadota</taxon>
        <taxon>Betaproteobacteria</taxon>
        <taxon>Neisseriales</taxon>
        <taxon>Chromobacteriaceae</taxon>
        <taxon>Paludibacterium</taxon>
    </lineage>
</organism>
<dbReference type="AlphaFoldDB" id="A0A844GEB9"/>
<gene>
    <name evidence="2" type="ORF">GKE73_05790</name>
</gene>
<feature type="domain" description="Flagellar protein FlgJ N-terminal" evidence="1">
    <location>
        <begin position="13"/>
        <end position="64"/>
    </location>
</feature>
<name>A0A844GEB9_9NEIS</name>
<dbReference type="Pfam" id="PF10135">
    <property type="entry name" value="Rod-binding"/>
    <property type="match status" value="1"/>
</dbReference>
<comment type="caution">
    <text evidence="2">The sequence shown here is derived from an EMBL/GenBank/DDBJ whole genome shotgun (WGS) entry which is preliminary data.</text>
</comment>
<protein>
    <recommendedName>
        <fullName evidence="1">Flagellar protein FlgJ N-terminal domain-containing protein</fullName>
    </recommendedName>
</protein>
<evidence type="ECO:0000313" key="2">
    <source>
        <dbReference type="EMBL" id="MTD32905.1"/>
    </source>
</evidence>